<evidence type="ECO:0000256" key="3">
    <source>
        <dbReference type="ARBA" id="ARBA00023315"/>
    </source>
</evidence>
<dbReference type="InterPro" id="IPR017813">
    <property type="entry name" value="Mycothiol_AcTrfase"/>
</dbReference>
<keyword evidence="2 4" id="KW-0677">Repeat</keyword>
<dbReference type="GO" id="GO:0010125">
    <property type="term" value="P:mycothiol biosynthetic process"/>
    <property type="evidence" value="ECO:0007669"/>
    <property type="project" value="UniProtKB-UniRule"/>
</dbReference>
<evidence type="ECO:0000256" key="1">
    <source>
        <dbReference type="ARBA" id="ARBA00022679"/>
    </source>
</evidence>
<dbReference type="InterPro" id="IPR000182">
    <property type="entry name" value="GNAT_dom"/>
</dbReference>
<dbReference type="SUPFAM" id="SSF55729">
    <property type="entry name" value="Acyl-CoA N-acyltransferases (Nat)"/>
    <property type="match status" value="1"/>
</dbReference>
<dbReference type="NCBIfam" id="TIGR03448">
    <property type="entry name" value="mycothiol_MshD"/>
    <property type="match status" value="1"/>
</dbReference>
<comment type="caution">
    <text evidence="4">Lacks conserved residue(s) required for the propagation of feature annotation.</text>
</comment>
<dbReference type="Gene3D" id="3.40.630.30">
    <property type="match status" value="1"/>
</dbReference>
<feature type="domain" description="N-acetyltransferase" evidence="5">
    <location>
        <begin position="146"/>
        <end position="290"/>
    </location>
</feature>
<organism evidence="6 7">
    <name type="scientific">Pseudonocardia thermophila</name>
    <dbReference type="NCBI Taxonomy" id="1848"/>
    <lineage>
        <taxon>Bacteria</taxon>
        <taxon>Bacillati</taxon>
        <taxon>Actinomycetota</taxon>
        <taxon>Actinomycetes</taxon>
        <taxon>Pseudonocardiales</taxon>
        <taxon>Pseudonocardiaceae</taxon>
        <taxon>Pseudonocardia</taxon>
    </lineage>
</organism>
<keyword evidence="7" id="KW-1185">Reference proteome</keyword>
<accession>A0A1M6SAT8</accession>
<dbReference type="Pfam" id="PF00583">
    <property type="entry name" value="Acetyltransf_1"/>
    <property type="match status" value="1"/>
</dbReference>
<feature type="binding site" evidence="4">
    <location>
        <position position="262"/>
    </location>
    <ligand>
        <name>1D-myo-inositol 2-(L-cysteinylamino)-2-deoxy-alpha-D-glucopyranoside</name>
        <dbReference type="ChEBI" id="CHEBI:58887"/>
    </ligand>
</feature>
<protein>
    <recommendedName>
        <fullName evidence="4">Mycothiol acetyltransferase</fullName>
        <shortName evidence="4">MSH acetyltransferase</shortName>
        <ecNumber evidence="4">2.3.1.189</ecNumber>
    </recommendedName>
    <alternativeName>
        <fullName evidence="4">Mycothiol synthase</fullName>
    </alternativeName>
</protein>
<comment type="catalytic activity">
    <reaction evidence="4">
        <text>1D-myo-inositol 2-(L-cysteinylamino)-2-deoxy-alpha-D-glucopyranoside + acetyl-CoA = mycothiol + CoA + H(+)</text>
        <dbReference type="Rhea" id="RHEA:26172"/>
        <dbReference type="ChEBI" id="CHEBI:15378"/>
        <dbReference type="ChEBI" id="CHEBI:16768"/>
        <dbReference type="ChEBI" id="CHEBI:57287"/>
        <dbReference type="ChEBI" id="CHEBI:57288"/>
        <dbReference type="ChEBI" id="CHEBI:58887"/>
        <dbReference type="EC" id="2.3.1.189"/>
    </reaction>
</comment>
<dbReference type="GO" id="GO:0035447">
    <property type="term" value="F:mycothiol synthase activity"/>
    <property type="evidence" value="ECO:0007669"/>
    <property type="project" value="UniProtKB-UniRule"/>
</dbReference>
<evidence type="ECO:0000259" key="5">
    <source>
        <dbReference type="PROSITE" id="PS51186"/>
    </source>
</evidence>
<name>A0A1M6SAT8_PSETH</name>
<reference evidence="6 7" key="1">
    <citation type="submission" date="2016-11" db="EMBL/GenBank/DDBJ databases">
        <authorList>
            <person name="Jaros S."/>
            <person name="Januszkiewicz K."/>
            <person name="Wedrychowicz H."/>
        </authorList>
    </citation>
    <scope>NUCLEOTIDE SEQUENCE [LARGE SCALE GENOMIC DNA]</scope>
    <source>
        <strain evidence="6 7">DSM 43832</strain>
    </source>
</reference>
<comment type="similarity">
    <text evidence="4">Belongs to the acetyltransferase family. MshD subfamily.</text>
</comment>
<dbReference type="OrthoDB" id="3208058at2"/>
<dbReference type="InterPro" id="IPR050832">
    <property type="entry name" value="Bact_Acetyltransf"/>
</dbReference>
<feature type="binding site" evidence="4">
    <location>
        <begin position="267"/>
        <end position="272"/>
    </location>
    <ligand>
        <name>acetyl-CoA</name>
        <dbReference type="ChEBI" id="CHEBI:57288"/>
        <label>2</label>
    </ligand>
</feature>
<comment type="subunit">
    <text evidence="4">Monomer.</text>
</comment>
<dbReference type="Pfam" id="PF13508">
    <property type="entry name" value="Acetyltransf_7"/>
    <property type="match status" value="1"/>
</dbReference>
<feature type="binding site" evidence="4">
    <location>
        <position position="224"/>
    </location>
    <ligand>
        <name>1D-myo-inositol 2-(L-cysteinylamino)-2-deoxy-alpha-D-glucopyranoside</name>
        <dbReference type="ChEBI" id="CHEBI:58887"/>
    </ligand>
</feature>
<feature type="binding site" evidence="4">
    <location>
        <position position="173"/>
    </location>
    <ligand>
        <name>1D-myo-inositol 2-(L-cysteinylamino)-2-deoxy-alpha-D-glucopyranoside</name>
        <dbReference type="ChEBI" id="CHEBI:58887"/>
    </ligand>
</feature>
<dbReference type="Proteomes" id="UP000184363">
    <property type="component" value="Unassembled WGS sequence"/>
</dbReference>
<dbReference type="CDD" id="cd04301">
    <property type="entry name" value="NAT_SF"/>
    <property type="match status" value="2"/>
</dbReference>
<feature type="binding site" evidence="4">
    <location>
        <begin position="228"/>
        <end position="230"/>
    </location>
    <ligand>
        <name>acetyl-CoA</name>
        <dbReference type="ChEBI" id="CHEBI:57288"/>
        <label>2</label>
    </ligand>
</feature>
<feature type="binding site" evidence="4">
    <location>
        <position position="213"/>
    </location>
    <ligand>
        <name>1D-myo-inositol 2-(L-cysteinylamino)-2-deoxy-alpha-D-glucopyranoside</name>
        <dbReference type="ChEBI" id="CHEBI:58887"/>
    </ligand>
</feature>
<dbReference type="PANTHER" id="PTHR43877">
    <property type="entry name" value="AMINOALKYLPHOSPHONATE N-ACETYLTRANSFERASE-RELATED-RELATED"/>
    <property type="match status" value="1"/>
</dbReference>
<comment type="function">
    <text evidence="4">Catalyzes the transfer of acetyl from acetyl-CoA to desacetylmycothiol (Cys-GlcN-Ins) to form mycothiol.</text>
</comment>
<gene>
    <name evidence="4" type="primary">mshD</name>
    <name evidence="6" type="ORF">SAMN05443637_10635</name>
</gene>
<dbReference type="PIRSF" id="PIRSF021524">
    <property type="entry name" value="MSH_acetyltransferase"/>
    <property type="match status" value="1"/>
</dbReference>
<keyword evidence="3 4" id="KW-0012">Acyltransferase</keyword>
<dbReference type="InterPro" id="IPR016181">
    <property type="entry name" value="Acyl_CoA_acyltransferase"/>
</dbReference>
<keyword evidence="1 4" id="KW-0808">Transferase</keyword>
<evidence type="ECO:0000256" key="2">
    <source>
        <dbReference type="ARBA" id="ARBA00022737"/>
    </source>
</evidence>
<dbReference type="RefSeq" id="WP_073456649.1">
    <property type="nucleotide sequence ID" value="NZ_FRAP01000006.1"/>
</dbReference>
<feature type="binding site" evidence="4">
    <location>
        <begin position="72"/>
        <end position="74"/>
    </location>
    <ligand>
        <name>acetyl-CoA</name>
        <dbReference type="ChEBI" id="CHEBI:57288"/>
        <label>1</label>
    </ligand>
</feature>
<feature type="domain" description="N-acetyltransferase" evidence="5">
    <location>
        <begin position="2"/>
        <end position="133"/>
    </location>
</feature>
<dbReference type="STRING" id="1848.SAMN05443637_10635"/>
<dbReference type="EMBL" id="FRAP01000006">
    <property type="protein sequence ID" value="SHK41821.1"/>
    <property type="molecule type" value="Genomic_DNA"/>
</dbReference>
<proteinExistence type="inferred from homology"/>
<dbReference type="PROSITE" id="PS51186">
    <property type="entry name" value="GNAT"/>
    <property type="match status" value="2"/>
</dbReference>
<evidence type="ECO:0000313" key="6">
    <source>
        <dbReference type="EMBL" id="SHK41821.1"/>
    </source>
</evidence>
<sequence length="290" mass="31851">MAELIWAPPTDPAAVTSLIAAATKADGDAPIGENVLLHLSEGDNLQVREGDELVGFAHLDPPAADDSRTAELTVHPDARGRGLGAQIVAALIERTDGVLRVWAHGDHPAAAALAARFGFARTRELWRMRRPLAPTDVFEPQLPDGVRLRAFVVGQDEQEFLRVNNAAFDWHPEQGGWDVEQVRLREAEPWFDPQGFLLAVDAEDRLLGFHWTKIHHDQEPPVGEVYVLGVDPSARGLHLGSALTLAGLAHLRDRGLGEVMLYVESDNAPAIRVYSQLGFRHTDTDVNYSR</sequence>
<evidence type="ECO:0000256" key="4">
    <source>
        <dbReference type="HAMAP-Rule" id="MF_01698"/>
    </source>
</evidence>
<feature type="binding site" evidence="4">
    <location>
        <position position="33"/>
    </location>
    <ligand>
        <name>1D-myo-inositol 2-(L-cysteinylamino)-2-deoxy-alpha-D-glucopyranoside</name>
        <dbReference type="ChEBI" id="CHEBI:58887"/>
    </ligand>
</feature>
<dbReference type="HAMAP" id="MF_01698">
    <property type="entry name" value="MshD"/>
    <property type="match status" value="1"/>
</dbReference>
<dbReference type="AlphaFoldDB" id="A0A1M6SAT8"/>
<dbReference type="EC" id="2.3.1.189" evidence="4"/>
<evidence type="ECO:0000313" key="7">
    <source>
        <dbReference type="Proteomes" id="UP000184363"/>
    </source>
</evidence>